<dbReference type="Proteomes" id="UP001059596">
    <property type="component" value="Unassembled WGS sequence"/>
</dbReference>
<gene>
    <name evidence="2" type="ORF">M5D96_012718</name>
</gene>
<evidence type="ECO:0000256" key="1">
    <source>
        <dbReference type="SAM" id="SignalP"/>
    </source>
</evidence>
<accession>A0A9P9YCR2</accession>
<organism evidence="2 3">
    <name type="scientific">Drosophila gunungcola</name>
    <name type="common">fruit fly</name>
    <dbReference type="NCBI Taxonomy" id="103775"/>
    <lineage>
        <taxon>Eukaryota</taxon>
        <taxon>Metazoa</taxon>
        <taxon>Ecdysozoa</taxon>
        <taxon>Arthropoda</taxon>
        <taxon>Hexapoda</taxon>
        <taxon>Insecta</taxon>
        <taxon>Pterygota</taxon>
        <taxon>Neoptera</taxon>
        <taxon>Endopterygota</taxon>
        <taxon>Diptera</taxon>
        <taxon>Brachycera</taxon>
        <taxon>Muscomorpha</taxon>
        <taxon>Ephydroidea</taxon>
        <taxon>Drosophilidae</taxon>
        <taxon>Drosophila</taxon>
        <taxon>Sophophora</taxon>
    </lineage>
</organism>
<sequence length="102" mass="10961">MKFFIVSLLIAACVALAQSSVIHGSALGYAPVSTIPVVRTVPVVRSVPVVRHVPVVRNVPVVRHVPIVDSVQVVQPSVYRVGHAAVYDAPLIQSYGGWLKQK</sequence>
<reference evidence="2" key="1">
    <citation type="journal article" date="2023" name="Genome Biol. Evol.">
        <title>Long-read-based Genome Assembly of Drosophila gunungcola Reveals Fewer Chemosensory Genes in Flower-breeding Species.</title>
        <authorList>
            <person name="Negi A."/>
            <person name="Liao B.Y."/>
            <person name="Yeh S.D."/>
        </authorList>
    </citation>
    <scope>NUCLEOTIDE SEQUENCE</scope>
    <source>
        <strain evidence="2">Sukarami</strain>
    </source>
</reference>
<feature type="signal peptide" evidence="1">
    <location>
        <begin position="1"/>
        <end position="19"/>
    </location>
</feature>
<feature type="chain" id="PRO_5040275469" evidence="1">
    <location>
        <begin position="20"/>
        <end position="102"/>
    </location>
</feature>
<protein>
    <submittedName>
        <fullName evidence="2">Uncharacterized protein</fullName>
    </submittedName>
</protein>
<name>A0A9P9YCR2_9MUSC</name>
<evidence type="ECO:0000313" key="2">
    <source>
        <dbReference type="EMBL" id="KAI8034531.1"/>
    </source>
</evidence>
<dbReference type="OrthoDB" id="7871699at2759"/>
<comment type="caution">
    <text evidence="2">The sequence shown here is derived from an EMBL/GenBank/DDBJ whole genome shotgun (WGS) entry which is preliminary data.</text>
</comment>
<keyword evidence="1" id="KW-0732">Signal</keyword>
<dbReference type="EMBL" id="JAMKOV010000071">
    <property type="protein sequence ID" value="KAI8034531.1"/>
    <property type="molecule type" value="Genomic_DNA"/>
</dbReference>
<dbReference type="AlphaFoldDB" id="A0A9P9YCR2"/>
<evidence type="ECO:0000313" key="3">
    <source>
        <dbReference type="Proteomes" id="UP001059596"/>
    </source>
</evidence>
<keyword evidence="3" id="KW-1185">Reference proteome</keyword>
<proteinExistence type="predicted"/>